<feature type="domain" description="RNA polymerase sigma factor 70 region 4 type 2" evidence="6">
    <location>
        <begin position="148"/>
        <end position="200"/>
    </location>
</feature>
<gene>
    <name evidence="7" type="ORF">ACFY35_08240</name>
</gene>
<evidence type="ECO:0000256" key="2">
    <source>
        <dbReference type="ARBA" id="ARBA00023015"/>
    </source>
</evidence>
<evidence type="ECO:0000313" key="7">
    <source>
        <dbReference type="EMBL" id="MFF5289413.1"/>
    </source>
</evidence>
<dbReference type="Pfam" id="PF04542">
    <property type="entry name" value="Sigma70_r2"/>
    <property type="match status" value="1"/>
</dbReference>
<dbReference type="InterPro" id="IPR013325">
    <property type="entry name" value="RNA_pol_sigma_r2"/>
</dbReference>
<reference evidence="7 8" key="1">
    <citation type="submission" date="2024-10" db="EMBL/GenBank/DDBJ databases">
        <title>The Natural Products Discovery Center: Release of the First 8490 Sequenced Strains for Exploring Actinobacteria Biosynthetic Diversity.</title>
        <authorList>
            <person name="Kalkreuter E."/>
            <person name="Kautsar S.A."/>
            <person name="Yang D."/>
            <person name="Bader C.D."/>
            <person name="Teijaro C.N."/>
            <person name="Fluegel L."/>
            <person name="Davis C.M."/>
            <person name="Simpson J.R."/>
            <person name="Lauterbach L."/>
            <person name="Steele A.D."/>
            <person name="Gui C."/>
            <person name="Meng S."/>
            <person name="Li G."/>
            <person name="Viehrig K."/>
            <person name="Ye F."/>
            <person name="Su P."/>
            <person name="Kiefer A.F."/>
            <person name="Nichols A."/>
            <person name="Cepeda A.J."/>
            <person name="Yan W."/>
            <person name="Fan B."/>
            <person name="Jiang Y."/>
            <person name="Adhikari A."/>
            <person name="Zheng C.-J."/>
            <person name="Schuster L."/>
            <person name="Cowan T.M."/>
            <person name="Smanski M.J."/>
            <person name="Chevrette M.G."/>
            <person name="De Carvalho L.P.S."/>
            <person name="Shen B."/>
        </authorList>
    </citation>
    <scope>NUCLEOTIDE SEQUENCE [LARGE SCALE GENOMIC DNA]</scope>
    <source>
        <strain evidence="7 8">NPDC000087</strain>
    </source>
</reference>
<evidence type="ECO:0000259" key="6">
    <source>
        <dbReference type="Pfam" id="PF08281"/>
    </source>
</evidence>
<dbReference type="SUPFAM" id="SSF88659">
    <property type="entry name" value="Sigma3 and sigma4 domains of RNA polymerase sigma factors"/>
    <property type="match status" value="1"/>
</dbReference>
<dbReference type="InterPro" id="IPR014284">
    <property type="entry name" value="RNA_pol_sigma-70_dom"/>
</dbReference>
<dbReference type="NCBIfam" id="TIGR02937">
    <property type="entry name" value="sigma70-ECF"/>
    <property type="match status" value="1"/>
</dbReference>
<dbReference type="InterPro" id="IPR007627">
    <property type="entry name" value="RNA_pol_sigma70_r2"/>
</dbReference>
<dbReference type="PANTHER" id="PTHR43133">
    <property type="entry name" value="RNA POLYMERASE ECF-TYPE SIGMA FACTO"/>
    <property type="match status" value="1"/>
</dbReference>
<evidence type="ECO:0000313" key="8">
    <source>
        <dbReference type="Proteomes" id="UP001602245"/>
    </source>
</evidence>
<organism evidence="7 8">
    <name type="scientific">Paractinoplanes globisporus</name>
    <dbReference type="NCBI Taxonomy" id="113565"/>
    <lineage>
        <taxon>Bacteria</taxon>
        <taxon>Bacillati</taxon>
        <taxon>Actinomycetota</taxon>
        <taxon>Actinomycetes</taxon>
        <taxon>Micromonosporales</taxon>
        <taxon>Micromonosporaceae</taxon>
        <taxon>Paractinoplanes</taxon>
    </lineage>
</organism>
<dbReference type="InterPro" id="IPR013324">
    <property type="entry name" value="RNA_pol_sigma_r3/r4-like"/>
</dbReference>
<dbReference type="Gene3D" id="1.10.10.10">
    <property type="entry name" value="Winged helix-like DNA-binding domain superfamily/Winged helix DNA-binding domain"/>
    <property type="match status" value="1"/>
</dbReference>
<dbReference type="RefSeq" id="WP_020509748.1">
    <property type="nucleotide sequence ID" value="NZ_JBIAZU010000001.1"/>
</dbReference>
<dbReference type="Proteomes" id="UP001602245">
    <property type="component" value="Unassembled WGS sequence"/>
</dbReference>
<evidence type="ECO:0000256" key="4">
    <source>
        <dbReference type="ARBA" id="ARBA00023163"/>
    </source>
</evidence>
<dbReference type="Gene3D" id="1.10.1740.10">
    <property type="match status" value="1"/>
</dbReference>
<dbReference type="Pfam" id="PF08281">
    <property type="entry name" value="Sigma70_r4_2"/>
    <property type="match status" value="1"/>
</dbReference>
<evidence type="ECO:0000256" key="1">
    <source>
        <dbReference type="ARBA" id="ARBA00010641"/>
    </source>
</evidence>
<dbReference type="InterPro" id="IPR013249">
    <property type="entry name" value="RNA_pol_sigma70_r4_t2"/>
</dbReference>
<evidence type="ECO:0000256" key="3">
    <source>
        <dbReference type="ARBA" id="ARBA00023082"/>
    </source>
</evidence>
<dbReference type="InterPro" id="IPR039425">
    <property type="entry name" value="RNA_pol_sigma-70-like"/>
</dbReference>
<keyword evidence="4" id="KW-0804">Transcription</keyword>
<dbReference type="EMBL" id="JBIAZU010000001">
    <property type="protein sequence ID" value="MFF5289413.1"/>
    <property type="molecule type" value="Genomic_DNA"/>
</dbReference>
<accession>A0ABW6W8G3</accession>
<keyword evidence="8" id="KW-1185">Reference proteome</keyword>
<sequence length="214" mass="23225">MADTALPADAVVVARLRARDETMFASLLDAWSAGMLRAARAYVADDHAAQDVVQEAWLGVLRGIDGFQELSSLRTWVYKILINKARTRGVRDARTVPGLVVAGDGDRGPTVDPARFRGGDDPYPGHWRGLPPAWPSPEDGAVAAETRRQLAAALADLPARQRVVVTLRDVAGHSSDEVCDLLSISAANQRVLLHRGRAALRATLEQHWIKEARA</sequence>
<protein>
    <submittedName>
        <fullName evidence="7">RNA polymerase sigma factor</fullName>
    </submittedName>
</protein>
<evidence type="ECO:0000259" key="5">
    <source>
        <dbReference type="Pfam" id="PF04542"/>
    </source>
</evidence>
<proteinExistence type="inferred from homology"/>
<keyword evidence="3" id="KW-0731">Sigma factor</keyword>
<keyword evidence="2" id="KW-0805">Transcription regulation</keyword>
<dbReference type="PANTHER" id="PTHR43133:SF53">
    <property type="entry name" value="ECF RNA POLYMERASE SIGMA-E FACTOR"/>
    <property type="match status" value="1"/>
</dbReference>
<comment type="caution">
    <text evidence="7">The sequence shown here is derived from an EMBL/GenBank/DDBJ whole genome shotgun (WGS) entry which is preliminary data.</text>
</comment>
<name>A0ABW6W8G3_9ACTN</name>
<comment type="similarity">
    <text evidence="1">Belongs to the sigma-70 factor family. ECF subfamily.</text>
</comment>
<dbReference type="InterPro" id="IPR036388">
    <property type="entry name" value="WH-like_DNA-bd_sf"/>
</dbReference>
<feature type="domain" description="RNA polymerase sigma-70 region 2" evidence="5">
    <location>
        <begin position="35"/>
        <end position="88"/>
    </location>
</feature>
<dbReference type="SUPFAM" id="SSF88946">
    <property type="entry name" value="Sigma2 domain of RNA polymerase sigma factors"/>
    <property type="match status" value="1"/>
</dbReference>